<evidence type="ECO:0000313" key="1">
    <source>
        <dbReference type="EMBL" id="KAK3320526.1"/>
    </source>
</evidence>
<protein>
    <submittedName>
        <fullName evidence="1">Uncharacterized protein</fullName>
    </submittedName>
</protein>
<sequence length="106" mass="11487">MPWRFITNPGLRVLVSVLLPSLGFRRAFDLSFVVSAFFFVSRPAPSVHCNLHSSTSLGRPAMESLMPTRGLPSSQQHQPHGSKCLPGACGPTSVQVASRVGVQTLW</sequence>
<dbReference type="EMBL" id="JAUEPO010000005">
    <property type="protein sequence ID" value="KAK3320526.1"/>
    <property type="molecule type" value="Genomic_DNA"/>
</dbReference>
<evidence type="ECO:0000313" key="2">
    <source>
        <dbReference type="Proteomes" id="UP001286456"/>
    </source>
</evidence>
<accession>A0AAE0IA75</accession>
<keyword evidence="2" id="KW-1185">Reference proteome</keyword>
<dbReference type="Proteomes" id="UP001286456">
    <property type="component" value="Unassembled WGS sequence"/>
</dbReference>
<comment type="caution">
    <text evidence="1">The sequence shown here is derived from an EMBL/GenBank/DDBJ whole genome shotgun (WGS) entry which is preliminary data.</text>
</comment>
<proteinExistence type="predicted"/>
<reference evidence="1" key="2">
    <citation type="submission" date="2023-06" db="EMBL/GenBank/DDBJ databases">
        <authorList>
            <consortium name="Lawrence Berkeley National Laboratory"/>
            <person name="Haridas S."/>
            <person name="Hensen N."/>
            <person name="Bonometti L."/>
            <person name="Westerberg I."/>
            <person name="Brannstrom I.O."/>
            <person name="Guillou S."/>
            <person name="Cros-Aarteil S."/>
            <person name="Calhoun S."/>
            <person name="Kuo A."/>
            <person name="Mondo S."/>
            <person name="Pangilinan J."/>
            <person name="Riley R."/>
            <person name="Labutti K."/>
            <person name="Andreopoulos B."/>
            <person name="Lipzen A."/>
            <person name="Chen C."/>
            <person name="Yanf M."/>
            <person name="Daum C."/>
            <person name="Ng V."/>
            <person name="Clum A."/>
            <person name="Steindorff A."/>
            <person name="Ohm R."/>
            <person name="Martin F."/>
            <person name="Silar P."/>
            <person name="Natvig D."/>
            <person name="Lalanne C."/>
            <person name="Gautier V."/>
            <person name="Ament-Velasquez S.L."/>
            <person name="Kruys A."/>
            <person name="Hutchinson M.I."/>
            <person name="Powell A.J."/>
            <person name="Barry K."/>
            <person name="Miller A.N."/>
            <person name="Grigoriev I.V."/>
            <person name="Debuchy R."/>
            <person name="Gladieux P."/>
            <person name="Thoren M.H."/>
            <person name="Johannesson H."/>
        </authorList>
    </citation>
    <scope>NUCLEOTIDE SEQUENCE</scope>
    <source>
        <strain evidence="1">SMH4131-1</strain>
    </source>
</reference>
<name>A0AAE0IA75_9PEZI</name>
<organism evidence="1 2">
    <name type="scientific">Cercophora scortea</name>
    <dbReference type="NCBI Taxonomy" id="314031"/>
    <lineage>
        <taxon>Eukaryota</taxon>
        <taxon>Fungi</taxon>
        <taxon>Dikarya</taxon>
        <taxon>Ascomycota</taxon>
        <taxon>Pezizomycotina</taxon>
        <taxon>Sordariomycetes</taxon>
        <taxon>Sordariomycetidae</taxon>
        <taxon>Sordariales</taxon>
        <taxon>Lasiosphaeriaceae</taxon>
        <taxon>Cercophora</taxon>
    </lineage>
</organism>
<dbReference type="AlphaFoldDB" id="A0AAE0IA75"/>
<reference evidence="1" key="1">
    <citation type="journal article" date="2023" name="Mol. Phylogenet. Evol.">
        <title>Genome-scale phylogeny and comparative genomics of the fungal order Sordariales.</title>
        <authorList>
            <person name="Hensen N."/>
            <person name="Bonometti L."/>
            <person name="Westerberg I."/>
            <person name="Brannstrom I.O."/>
            <person name="Guillou S."/>
            <person name="Cros-Aarteil S."/>
            <person name="Calhoun S."/>
            <person name="Haridas S."/>
            <person name="Kuo A."/>
            <person name="Mondo S."/>
            <person name="Pangilinan J."/>
            <person name="Riley R."/>
            <person name="LaButti K."/>
            <person name="Andreopoulos B."/>
            <person name="Lipzen A."/>
            <person name="Chen C."/>
            <person name="Yan M."/>
            <person name="Daum C."/>
            <person name="Ng V."/>
            <person name="Clum A."/>
            <person name="Steindorff A."/>
            <person name="Ohm R.A."/>
            <person name="Martin F."/>
            <person name="Silar P."/>
            <person name="Natvig D.O."/>
            <person name="Lalanne C."/>
            <person name="Gautier V."/>
            <person name="Ament-Velasquez S.L."/>
            <person name="Kruys A."/>
            <person name="Hutchinson M.I."/>
            <person name="Powell A.J."/>
            <person name="Barry K."/>
            <person name="Miller A.N."/>
            <person name="Grigoriev I.V."/>
            <person name="Debuchy R."/>
            <person name="Gladieux P."/>
            <person name="Hiltunen Thoren M."/>
            <person name="Johannesson H."/>
        </authorList>
    </citation>
    <scope>NUCLEOTIDE SEQUENCE</scope>
    <source>
        <strain evidence="1">SMH4131-1</strain>
    </source>
</reference>
<gene>
    <name evidence="1" type="ORF">B0T19DRAFT_242165</name>
</gene>